<dbReference type="OrthoDB" id="15431at2"/>
<dbReference type="PANTHER" id="PTHR33937">
    <property type="entry name" value="IRON-MOLYBDENUM PROTEIN-RELATED-RELATED"/>
    <property type="match status" value="1"/>
</dbReference>
<reference evidence="3" key="2">
    <citation type="submission" date="2011-02" db="EMBL/GenBank/DDBJ databases">
        <title>The complete genome of Desulfurobacterium thermolithotrophum DSM 11699.</title>
        <authorList>
            <consortium name="US DOE Joint Genome Institute (JGI-PGF)"/>
            <person name="Lucas S."/>
            <person name="Copeland A."/>
            <person name="Lapidus A."/>
            <person name="Bruce D."/>
            <person name="Goodwin L."/>
            <person name="Pitluck S."/>
            <person name="Kyrpides N."/>
            <person name="Mavromatis K."/>
            <person name="Pagani I."/>
            <person name="Ivanova N."/>
            <person name="Mikhailova N."/>
            <person name="Daligault H."/>
            <person name="Detter J.C."/>
            <person name="Tapia R."/>
            <person name="Han C."/>
            <person name="Land M."/>
            <person name="Hauser L."/>
            <person name="Markowitz V."/>
            <person name="Cheng J.-F."/>
            <person name="Hugenholtz P."/>
            <person name="Woyke T."/>
            <person name="Wu D."/>
            <person name="Spring S."/>
            <person name="Brambilla E."/>
            <person name="Klenk H.-P."/>
            <person name="Eisen J.A."/>
        </authorList>
    </citation>
    <scope>NUCLEOTIDE SEQUENCE [LARGE SCALE GENOMIC DNA]</scope>
    <source>
        <strain evidence="3">DSM 11699 / BSA</strain>
    </source>
</reference>
<protein>
    <submittedName>
        <fullName evidence="2">Dinitrogenase iron-molybdenum cofactor biosynthesis protein</fullName>
    </submittedName>
</protein>
<dbReference type="Gene3D" id="3.30.420.130">
    <property type="entry name" value="Dinitrogenase iron-molybdenum cofactor biosynthesis domain"/>
    <property type="match status" value="1"/>
</dbReference>
<organism evidence="2 3">
    <name type="scientific">Desulfurobacterium thermolithotrophum (strain DSM 11699 / BSA)</name>
    <dbReference type="NCBI Taxonomy" id="868864"/>
    <lineage>
        <taxon>Bacteria</taxon>
        <taxon>Pseudomonadati</taxon>
        <taxon>Aquificota</taxon>
        <taxon>Aquificia</taxon>
        <taxon>Desulfurobacteriales</taxon>
        <taxon>Desulfurobacteriaceae</taxon>
        <taxon>Desulfurobacterium</taxon>
    </lineage>
</organism>
<dbReference type="EMBL" id="CP002543">
    <property type="protein sequence ID" value="ADY73116.1"/>
    <property type="molecule type" value="Genomic_DNA"/>
</dbReference>
<gene>
    <name evidence="2" type="ordered locus">Dester_0462</name>
</gene>
<dbReference type="HOGENOM" id="CLU_2069335_0_0_0"/>
<dbReference type="KEGG" id="dte:Dester_0462"/>
<keyword evidence="3" id="KW-1185">Reference proteome</keyword>
<reference evidence="2 3" key="1">
    <citation type="journal article" date="2011" name="Stand. Genomic Sci.">
        <title>Complete genome sequence of the thermophilic sulfur-reducer Desulfurobacterium thermolithotrophum type strain (BSA(T)) from a deep-sea hydrothermal vent.</title>
        <authorList>
            <person name="Goker M."/>
            <person name="Daligault H."/>
            <person name="Mwirichia R."/>
            <person name="Lapidus A."/>
            <person name="Lucas S."/>
            <person name="Deshpande S."/>
            <person name="Pagani I."/>
            <person name="Tapia R."/>
            <person name="Cheng J.F."/>
            <person name="Goodwin L."/>
            <person name="Pitluck S."/>
            <person name="Liolios K."/>
            <person name="Ivanova N."/>
            <person name="Mavromatis K."/>
            <person name="Mikhailova N."/>
            <person name="Pati A."/>
            <person name="Chen A."/>
            <person name="Palaniappan K."/>
            <person name="Han C."/>
            <person name="Land M."/>
            <person name="Hauser L."/>
            <person name="Pan C."/>
            <person name="Brambilla E.M."/>
            <person name="Rohde M."/>
            <person name="Spring S."/>
            <person name="Sikorski J."/>
            <person name="Wirth R."/>
            <person name="Detter J.C."/>
            <person name="Woyke T."/>
            <person name="Bristow J."/>
            <person name="Eisen J.A."/>
            <person name="Markowitz V."/>
            <person name="Hugenholtz P."/>
            <person name="Kyrpides N.C."/>
            <person name="Klenk H.P."/>
        </authorList>
    </citation>
    <scope>NUCLEOTIDE SEQUENCE [LARGE SCALE GENOMIC DNA]</scope>
    <source>
        <strain evidence="3">DSM 11699 / BSA</strain>
    </source>
</reference>
<dbReference type="PANTHER" id="PTHR33937:SF2">
    <property type="entry name" value="DINITROGENASE IRON-MOLYBDENUM COFACTOR BIOSYNTHESIS DOMAIN-CONTAINING PROTEIN"/>
    <property type="match status" value="1"/>
</dbReference>
<feature type="domain" description="Dinitrogenase iron-molybdenum cofactor biosynthesis" evidence="1">
    <location>
        <begin position="12"/>
        <end position="106"/>
    </location>
</feature>
<dbReference type="InterPro" id="IPR051840">
    <property type="entry name" value="NifX/NifY_domain"/>
</dbReference>
<dbReference type="STRING" id="868864.Dester_0462"/>
<evidence type="ECO:0000259" key="1">
    <source>
        <dbReference type="Pfam" id="PF02579"/>
    </source>
</evidence>
<dbReference type="SUPFAM" id="SSF53146">
    <property type="entry name" value="Nitrogenase accessory factor-like"/>
    <property type="match status" value="1"/>
</dbReference>
<dbReference type="AlphaFoldDB" id="F0S2P4"/>
<evidence type="ECO:0000313" key="3">
    <source>
        <dbReference type="Proteomes" id="UP000007102"/>
    </source>
</evidence>
<dbReference type="Proteomes" id="UP000007102">
    <property type="component" value="Chromosome"/>
</dbReference>
<dbReference type="InterPro" id="IPR036105">
    <property type="entry name" value="DiNase_FeMo-co_biosyn_sf"/>
</dbReference>
<evidence type="ECO:0000313" key="2">
    <source>
        <dbReference type="EMBL" id="ADY73116.1"/>
    </source>
</evidence>
<name>F0S2P4_DESTD</name>
<sequence length="118" mass="12861">MIVAIPVEKDRIRVTNLFGPAPGFMIINTDTGEKKFINNVYACGGCKEGCIEGKNAADLLAEQKVEALLIEKISEAPFLKLLQKGIVVYELPLGTQTVDEALSLFKEGKTKVLYISST</sequence>
<dbReference type="Pfam" id="PF02579">
    <property type="entry name" value="Nitro_FeMo-Co"/>
    <property type="match status" value="1"/>
</dbReference>
<dbReference type="eggNOG" id="COG1433">
    <property type="taxonomic scope" value="Bacteria"/>
</dbReference>
<dbReference type="RefSeq" id="WP_013638074.1">
    <property type="nucleotide sequence ID" value="NC_015185.1"/>
</dbReference>
<dbReference type="InParanoid" id="F0S2P4"/>
<accession>F0S2P4</accession>
<dbReference type="InterPro" id="IPR003731">
    <property type="entry name" value="Di-Nase_FeMo-co_biosynth"/>
</dbReference>
<proteinExistence type="predicted"/>